<proteinExistence type="predicted"/>
<reference evidence="3 4" key="1">
    <citation type="submission" date="2024-09" db="EMBL/GenBank/DDBJ databases">
        <authorList>
            <person name="Sun Q."/>
            <person name="Mori K."/>
        </authorList>
    </citation>
    <scope>NUCLEOTIDE SEQUENCE [LARGE SCALE GENOMIC DNA]</scope>
    <source>
        <strain evidence="3 4">TISTR 1856</strain>
    </source>
</reference>
<comment type="caution">
    <text evidence="3">The sequence shown here is derived from an EMBL/GenBank/DDBJ whole genome shotgun (WGS) entry which is preliminary data.</text>
</comment>
<keyword evidence="2" id="KW-0732">Signal</keyword>
<protein>
    <submittedName>
        <fullName evidence="3">Uncharacterized protein</fullName>
    </submittedName>
</protein>
<dbReference type="PROSITE" id="PS51257">
    <property type="entry name" value="PROKAR_LIPOPROTEIN"/>
    <property type="match status" value="1"/>
</dbReference>
<evidence type="ECO:0000313" key="3">
    <source>
        <dbReference type="EMBL" id="MFB9376010.1"/>
    </source>
</evidence>
<dbReference type="Proteomes" id="UP001589748">
    <property type="component" value="Unassembled WGS sequence"/>
</dbReference>
<evidence type="ECO:0000313" key="4">
    <source>
        <dbReference type="Proteomes" id="UP001589748"/>
    </source>
</evidence>
<evidence type="ECO:0000256" key="2">
    <source>
        <dbReference type="SAM" id="SignalP"/>
    </source>
</evidence>
<evidence type="ECO:0000256" key="1">
    <source>
        <dbReference type="SAM" id="MobiDB-lite"/>
    </source>
</evidence>
<feature type="compositionally biased region" description="Low complexity" evidence="1">
    <location>
        <begin position="34"/>
        <end position="67"/>
    </location>
</feature>
<keyword evidence="4" id="KW-1185">Reference proteome</keyword>
<feature type="region of interest" description="Disordered" evidence="1">
    <location>
        <begin position="30"/>
        <end position="67"/>
    </location>
</feature>
<name>A0ABV5LPI8_9ACTN</name>
<organism evidence="3 4">
    <name type="scientific">Kineococcus gynurae</name>
    <dbReference type="NCBI Taxonomy" id="452979"/>
    <lineage>
        <taxon>Bacteria</taxon>
        <taxon>Bacillati</taxon>
        <taxon>Actinomycetota</taxon>
        <taxon>Actinomycetes</taxon>
        <taxon>Kineosporiales</taxon>
        <taxon>Kineosporiaceae</taxon>
        <taxon>Kineococcus</taxon>
    </lineage>
</organism>
<feature type="signal peptide" evidence="2">
    <location>
        <begin position="1"/>
        <end position="26"/>
    </location>
</feature>
<accession>A0ABV5LPI8</accession>
<feature type="chain" id="PRO_5045887164" evidence="2">
    <location>
        <begin position="27"/>
        <end position="213"/>
    </location>
</feature>
<dbReference type="RefSeq" id="WP_380139533.1">
    <property type="nucleotide sequence ID" value="NZ_JBHLUI010000012.1"/>
</dbReference>
<sequence>MEAARAGRRFALVVGLVAGAAGAVVACTGPTAPPSDTGTVAATTTTPAPDPGSATTTGAGTGATATPGGTSGLDCAAVASAQRVLDEEFSRTLDELGISRGDPRAQSVYALVTVQDGPDYYAAVVDAADAEHLPDARLVQAYFARLAAAAGDVSLGDGSTQALTAALDRLDEAGASLAGTDPAAPSGADAVAAQQRLQQAVDTACAGTATTTG</sequence>
<gene>
    <name evidence="3" type="ORF">ACFFVI_03415</name>
</gene>
<dbReference type="EMBL" id="JBHMDM010000001">
    <property type="protein sequence ID" value="MFB9376010.1"/>
    <property type="molecule type" value="Genomic_DNA"/>
</dbReference>